<proteinExistence type="predicted"/>
<name>A0A498MII9_LABRO</name>
<accession>A0A498MII9</accession>
<organism evidence="1 2">
    <name type="scientific">Labeo rohita</name>
    <name type="common">Indian major carp</name>
    <name type="synonym">Cyprinus rohita</name>
    <dbReference type="NCBI Taxonomy" id="84645"/>
    <lineage>
        <taxon>Eukaryota</taxon>
        <taxon>Metazoa</taxon>
        <taxon>Chordata</taxon>
        <taxon>Craniata</taxon>
        <taxon>Vertebrata</taxon>
        <taxon>Euteleostomi</taxon>
        <taxon>Actinopterygii</taxon>
        <taxon>Neopterygii</taxon>
        <taxon>Teleostei</taxon>
        <taxon>Ostariophysi</taxon>
        <taxon>Cypriniformes</taxon>
        <taxon>Cyprinidae</taxon>
        <taxon>Labeoninae</taxon>
        <taxon>Labeonini</taxon>
        <taxon>Labeo</taxon>
    </lineage>
</organism>
<dbReference type="Proteomes" id="UP000290572">
    <property type="component" value="Unassembled WGS sequence"/>
</dbReference>
<dbReference type="AlphaFoldDB" id="A0A498MII9"/>
<evidence type="ECO:0000313" key="1">
    <source>
        <dbReference type="EMBL" id="RXN19583.1"/>
    </source>
</evidence>
<sequence length="260" mass="30230">MSDQKGVPTIVKQITKSQKALIVVIFSRYRDNLHQFSRQTLDSINGTVKTIQFIGAPDYQARKEFIRLKTAFQLRDNLHQFSRQTLDSINGTVKTIQFIGAPDYQARKEFIRLKPIQVIIAPEYETREEFLQLKTIQVIIAPEYETREEFLQSVPELTGLAVRCHLSFDAVVKTVFQLRDKLHLFSRQTLESVTGIVKAIQFTGAPDYQARKEFIRSKTIQVIIAPEYETREEFLQLKTIQVIIAPEYETREEFLQCELL</sequence>
<evidence type="ECO:0000313" key="2">
    <source>
        <dbReference type="Proteomes" id="UP000290572"/>
    </source>
</evidence>
<protein>
    <submittedName>
        <fullName evidence="1">Tripartite motif-containing 16-like protein</fullName>
    </submittedName>
</protein>
<keyword evidence="2" id="KW-1185">Reference proteome</keyword>
<reference evidence="1 2" key="1">
    <citation type="submission" date="2018-03" db="EMBL/GenBank/DDBJ databases">
        <title>Draft genome sequence of Rohu Carp (Labeo rohita).</title>
        <authorList>
            <person name="Das P."/>
            <person name="Kushwaha B."/>
            <person name="Joshi C.G."/>
            <person name="Kumar D."/>
            <person name="Nagpure N.S."/>
            <person name="Sahoo L."/>
            <person name="Das S.P."/>
            <person name="Bit A."/>
            <person name="Patnaik S."/>
            <person name="Meher P.K."/>
            <person name="Jayasankar P."/>
            <person name="Koringa P.G."/>
            <person name="Patel N.V."/>
            <person name="Hinsu A.T."/>
            <person name="Kumar R."/>
            <person name="Pandey M."/>
            <person name="Agarwal S."/>
            <person name="Srivastava S."/>
            <person name="Singh M."/>
            <person name="Iquebal M.A."/>
            <person name="Jaiswal S."/>
            <person name="Angadi U.B."/>
            <person name="Kumar N."/>
            <person name="Raza M."/>
            <person name="Shah T.M."/>
            <person name="Rai A."/>
            <person name="Jena J.K."/>
        </authorList>
    </citation>
    <scope>NUCLEOTIDE SEQUENCE [LARGE SCALE GENOMIC DNA]</scope>
    <source>
        <strain evidence="1">DASCIFA01</strain>
        <tissue evidence="1">Testis</tissue>
    </source>
</reference>
<dbReference type="EMBL" id="QBIY01012663">
    <property type="protein sequence ID" value="RXN19583.1"/>
    <property type="molecule type" value="Genomic_DNA"/>
</dbReference>
<gene>
    <name evidence="1" type="ORF">ROHU_007241</name>
</gene>
<comment type="caution">
    <text evidence="1">The sequence shown here is derived from an EMBL/GenBank/DDBJ whole genome shotgun (WGS) entry which is preliminary data.</text>
</comment>